<keyword evidence="2" id="KW-1185">Reference proteome</keyword>
<proteinExistence type="predicted"/>
<dbReference type="Proteomes" id="UP001529180">
    <property type="component" value="Unassembled WGS sequence"/>
</dbReference>
<reference evidence="1 2" key="1">
    <citation type="submission" date="2023-03" db="EMBL/GenBank/DDBJ databases">
        <title>Strain FZY0004 represents a novel species in the genus Thalassospira isolated from seawater.</title>
        <authorList>
            <person name="Fu Z.-Y."/>
        </authorList>
    </citation>
    <scope>NUCLEOTIDE SEQUENCE [LARGE SCALE GENOMIC DNA]</scope>
    <source>
        <strain evidence="1 2">FZY0004</strain>
    </source>
</reference>
<dbReference type="EMBL" id="JARSBO010000001">
    <property type="protein sequence ID" value="MDG4717797.1"/>
    <property type="molecule type" value="Genomic_DNA"/>
</dbReference>
<name>A0ABT6G7B2_9PROT</name>
<evidence type="ECO:0000313" key="1">
    <source>
        <dbReference type="EMBL" id="MDG4717797.1"/>
    </source>
</evidence>
<evidence type="ECO:0008006" key="3">
    <source>
        <dbReference type="Google" id="ProtNLM"/>
    </source>
</evidence>
<evidence type="ECO:0000313" key="2">
    <source>
        <dbReference type="Proteomes" id="UP001529180"/>
    </source>
</evidence>
<gene>
    <name evidence="1" type="ORF">P7680_02240</name>
</gene>
<protein>
    <recommendedName>
        <fullName evidence="3">Helix-turn-helix domain-containing protein</fullName>
    </recommendedName>
</protein>
<dbReference type="RefSeq" id="WP_147250698.1">
    <property type="nucleotide sequence ID" value="NZ_JARSBO010000001.1"/>
</dbReference>
<accession>A0ABT6G7B2</accession>
<organism evidence="1 2">
    <name type="scientific">Thalassospira aquimaris</name>
    <dbReference type="NCBI Taxonomy" id="3037796"/>
    <lineage>
        <taxon>Bacteria</taxon>
        <taxon>Pseudomonadati</taxon>
        <taxon>Pseudomonadota</taxon>
        <taxon>Alphaproteobacteria</taxon>
        <taxon>Rhodospirillales</taxon>
        <taxon>Thalassospiraceae</taxon>
        <taxon>Thalassospira</taxon>
    </lineage>
</organism>
<sequence length="131" mass="15328">MGNRKRNKLLPNGRNQQSRFVKLEHFEMDCPAYREMSLLGKASLMEFRRRYDGRNNGEISFSVRELGSRLGCADNTANKAIWELQRLGWIKVAVKGTFTRKTRHATTWILTNQPLGDELPTKEYARWRPEN</sequence>
<comment type="caution">
    <text evidence="1">The sequence shown here is derived from an EMBL/GenBank/DDBJ whole genome shotgun (WGS) entry which is preliminary data.</text>
</comment>